<gene>
    <name evidence="2" type="ORF">SHI21_19295</name>
</gene>
<proteinExistence type="predicted"/>
<feature type="chain" id="PRO_5046275719" description="Lipoprotein" evidence="1">
    <location>
        <begin position="17"/>
        <end position="293"/>
    </location>
</feature>
<feature type="signal peptide" evidence="1">
    <location>
        <begin position="1"/>
        <end position="16"/>
    </location>
</feature>
<sequence length="293" mass="33549">MKYLMMLLLLPVLAHASEGDAFSARLFTDYKDMEPLLNDEVNRRMSEALVKANKKKHACAPEVAIKAMEGEFLRPVVGVFEFWSSHNSVLQGHYIKISNSIYKDLKISENWPVQLGKFGMATFFNVNGTLVASDKFGHFFDEGHTYYDMVNRQGLPMQDALNKGISLEEGIYGYERSAVFSYGDLVANRNGYEFWNNLLNEKDGDNYIGCEDSKFYLRKQFKFSKYVDDGWDEAINCSKYSNKSVEDRVMKVIAELEKSSGQKLACPAEREKCAAIVKKYQSEKEYLISPMCY</sequence>
<keyword evidence="3" id="KW-1185">Reference proteome</keyword>
<dbReference type="RefSeq" id="WP_323578772.1">
    <property type="nucleotide sequence ID" value="NZ_JAYGJQ010000003.1"/>
</dbReference>
<evidence type="ECO:0008006" key="4">
    <source>
        <dbReference type="Google" id="ProtNLM"/>
    </source>
</evidence>
<evidence type="ECO:0000313" key="2">
    <source>
        <dbReference type="EMBL" id="MEA9358390.1"/>
    </source>
</evidence>
<evidence type="ECO:0000256" key="1">
    <source>
        <dbReference type="SAM" id="SignalP"/>
    </source>
</evidence>
<comment type="caution">
    <text evidence="2">The sequence shown here is derived from an EMBL/GenBank/DDBJ whole genome shotgun (WGS) entry which is preliminary data.</text>
</comment>
<name>A0ABU5VZ87_9BACT</name>
<organism evidence="2 3">
    <name type="scientific">Bacteriovorax antarcticus</name>
    <dbReference type="NCBI Taxonomy" id="3088717"/>
    <lineage>
        <taxon>Bacteria</taxon>
        <taxon>Pseudomonadati</taxon>
        <taxon>Bdellovibrionota</taxon>
        <taxon>Bacteriovoracia</taxon>
        <taxon>Bacteriovoracales</taxon>
        <taxon>Bacteriovoracaceae</taxon>
        <taxon>Bacteriovorax</taxon>
    </lineage>
</organism>
<dbReference type="Proteomes" id="UP001302274">
    <property type="component" value="Unassembled WGS sequence"/>
</dbReference>
<accession>A0ABU5VZ87</accession>
<reference evidence="2 3" key="1">
    <citation type="submission" date="2023-11" db="EMBL/GenBank/DDBJ databases">
        <title>A Novel Polar Bacteriovorax (B. antarcticus) Isolated from the Biocrust in Antarctica.</title>
        <authorList>
            <person name="Mun W."/>
            <person name="Choi S.Y."/>
            <person name="Mitchell R.J."/>
        </authorList>
    </citation>
    <scope>NUCLEOTIDE SEQUENCE [LARGE SCALE GENOMIC DNA]</scope>
    <source>
        <strain evidence="2 3">PP10</strain>
    </source>
</reference>
<evidence type="ECO:0000313" key="3">
    <source>
        <dbReference type="Proteomes" id="UP001302274"/>
    </source>
</evidence>
<protein>
    <recommendedName>
        <fullName evidence="4">Lipoprotein</fullName>
    </recommendedName>
</protein>
<dbReference type="EMBL" id="JAYGJQ010000003">
    <property type="protein sequence ID" value="MEA9358390.1"/>
    <property type="molecule type" value="Genomic_DNA"/>
</dbReference>
<keyword evidence="1" id="KW-0732">Signal</keyword>